<dbReference type="InterPro" id="IPR027417">
    <property type="entry name" value="P-loop_NTPase"/>
</dbReference>
<dbReference type="Gene3D" id="3.40.50.300">
    <property type="entry name" value="P-loop containing nucleotide triphosphate hydrolases"/>
    <property type="match status" value="1"/>
</dbReference>
<dbReference type="RefSeq" id="WP_015868214.1">
    <property type="nucleotide sequence ID" value="NC_012785.1"/>
</dbReference>
<dbReference type="InterPro" id="IPR050921">
    <property type="entry name" value="T4SS_GSP_E_ATPase"/>
</dbReference>
<dbReference type="NCBIfam" id="TIGR01420">
    <property type="entry name" value="pilT_fam"/>
    <property type="match status" value="1"/>
</dbReference>
<protein>
    <submittedName>
        <fullName evidence="3">Twitching motility protein</fullName>
    </submittedName>
</protein>
<dbReference type="CDD" id="cd01131">
    <property type="entry name" value="PilT"/>
    <property type="match status" value="1"/>
</dbReference>
<dbReference type="PANTHER" id="PTHR30486:SF16">
    <property type="entry name" value="TWITCHING MOTILITY PROTEIN PILT"/>
    <property type="match status" value="1"/>
</dbReference>
<dbReference type="Gene3D" id="3.30.450.90">
    <property type="match status" value="1"/>
</dbReference>
<dbReference type="STRING" id="521045.Kole_0842"/>
<reference evidence="3 4" key="2">
    <citation type="journal article" date="2011" name="J. Bacteriol.">
        <title>Genome Sequence of Kosmotoga olearia Strain TBF 19.5.1, a Thermophilic Bacterium with a Wide Growth Temperature Range, Isolated from the Troll B Oil Platform in the North Sea.</title>
        <authorList>
            <person name="Swithers K.S."/>
            <person name="Dipippo J.L."/>
            <person name="Bruce D.C."/>
            <person name="Detter C."/>
            <person name="Tapia R."/>
            <person name="Han S."/>
            <person name="Goodwin L.A."/>
            <person name="Han J."/>
            <person name="Woyke T."/>
            <person name="Pitluck S."/>
            <person name="Pennacchio L."/>
            <person name="Nolan M."/>
            <person name="Mikhailova N."/>
            <person name="Land M.L."/>
            <person name="Nesbo C.L."/>
            <person name="Gogarten J.P."/>
            <person name="Noll K.M."/>
        </authorList>
    </citation>
    <scope>NUCLEOTIDE SEQUENCE [LARGE SCALE GENOMIC DNA]</scope>
    <source>
        <strain evidence="4">ATCC BAA-1733 / DSM 21960 / TBF 19.5.1</strain>
    </source>
</reference>
<comment type="similarity">
    <text evidence="1">Belongs to the GSP E family.</text>
</comment>
<feature type="domain" description="Bacterial type II secretion system protein E" evidence="2">
    <location>
        <begin position="193"/>
        <end position="207"/>
    </location>
</feature>
<evidence type="ECO:0000313" key="3">
    <source>
        <dbReference type="EMBL" id="ACR79552.1"/>
    </source>
</evidence>
<dbReference type="GO" id="GO:0016887">
    <property type="term" value="F:ATP hydrolysis activity"/>
    <property type="evidence" value="ECO:0007669"/>
    <property type="project" value="InterPro"/>
</dbReference>
<dbReference type="SUPFAM" id="SSF52540">
    <property type="entry name" value="P-loop containing nucleoside triphosphate hydrolases"/>
    <property type="match status" value="1"/>
</dbReference>
<evidence type="ECO:0000259" key="2">
    <source>
        <dbReference type="PROSITE" id="PS00662"/>
    </source>
</evidence>
<dbReference type="GO" id="GO:0005524">
    <property type="term" value="F:ATP binding"/>
    <property type="evidence" value="ECO:0007669"/>
    <property type="project" value="InterPro"/>
</dbReference>
<reference evidence="3 4" key="1">
    <citation type="submission" date="2009-06" db="EMBL/GenBank/DDBJ databases">
        <title>Complete sequence of Thermotogales bacterium TBF 19.5.1.</title>
        <authorList>
            <consortium name="US DOE Joint Genome Institute"/>
            <person name="Lucas S."/>
            <person name="Copeland A."/>
            <person name="Lapidus A."/>
            <person name="Glavina del Rio T."/>
            <person name="Tice H."/>
            <person name="Bruce D."/>
            <person name="Goodwin L."/>
            <person name="Pitluck S."/>
            <person name="Chertkov O."/>
            <person name="Brettin T."/>
            <person name="Detter J.C."/>
            <person name="Han C."/>
            <person name="Schmutz J."/>
            <person name="Larimer F."/>
            <person name="Land M."/>
            <person name="Hauser L."/>
            <person name="Kyrpides N."/>
            <person name="Ovchinnikova G."/>
            <person name="Noll K."/>
        </authorList>
    </citation>
    <scope>NUCLEOTIDE SEQUENCE [LARGE SCALE GENOMIC DNA]</scope>
    <source>
        <strain evidence="4">ATCC BAA-1733 / DSM 21960 / TBF 19.5.1</strain>
    </source>
</reference>
<dbReference type="Proteomes" id="UP000002382">
    <property type="component" value="Chromosome"/>
</dbReference>
<organism evidence="3 4">
    <name type="scientific">Kosmotoga olearia (strain ATCC BAA-1733 / DSM 21960 / TBF 19.5.1)</name>
    <dbReference type="NCBI Taxonomy" id="521045"/>
    <lineage>
        <taxon>Bacteria</taxon>
        <taxon>Thermotogati</taxon>
        <taxon>Thermotogota</taxon>
        <taxon>Thermotogae</taxon>
        <taxon>Kosmotogales</taxon>
        <taxon>Kosmotogaceae</taxon>
        <taxon>Kosmotoga</taxon>
    </lineage>
</organism>
<dbReference type="PROSITE" id="PS00662">
    <property type="entry name" value="T2SP_E"/>
    <property type="match status" value="1"/>
</dbReference>
<dbReference type="KEGG" id="kol:Kole_0842"/>
<dbReference type="eggNOG" id="COG2805">
    <property type="taxonomic scope" value="Bacteria"/>
</dbReference>
<dbReference type="OrthoDB" id="9808272at2"/>
<evidence type="ECO:0000256" key="1">
    <source>
        <dbReference type="ARBA" id="ARBA00006611"/>
    </source>
</evidence>
<dbReference type="EMBL" id="CP001634">
    <property type="protein sequence ID" value="ACR79552.1"/>
    <property type="molecule type" value="Genomic_DNA"/>
</dbReference>
<keyword evidence="4" id="KW-1185">Reference proteome</keyword>
<gene>
    <name evidence="3" type="ordered locus">Kole_0842</name>
</gene>
<dbReference type="Pfam" id="PF00437">
    <property type="entry name" value="T2SSE"/>
    <property type="match status" value="1"/>
</dbReference>
<dbReference type="PANTHER" id="PTHR30486">
    <property type="entry name" value="TWITCHING MOTILITY PROTEIN PILT"/>
    <property type="match status" value="1"/>
</dbReference>
<name>C5CGB1_KOSOT</name>
<evidence type="ECO:0000313" key="4">
    <source>
        <dbReference type="Proteomes" id="UP000002382"/>
    </source>
</evidence>
<proteinExistence type="inferred from homology"/>
<accession>C5CGB1</accession>
<sequence>MLINEILEKGELYNASDIHITTEEKLKYRVNGDLITDETLLIDREKMLVILSELKELTGMEMTDIDKKEIDFSFSFGHSRVRGNLFYANKLPAIALRLIPRTIKTIDEWGYPALFKEFCTPDKGLILVAGPTGSGKSTTLAAMLEFINRTRSVHIITIEDPVEYVFDPKHALIHQRELGADTNSFANGLKYALRQDPDVILVGEMRDPETMELAMTAAETGHLVFSTIHTNSAATTPERIVGVFPPHQQNQIAMQLANTLIAVIYQRLLKRKDKKGRIPIIEIMVVNQAIRNLIREKKFHQIESMMQAGAKLGMITFDDALLNAYKKGMIDLEQVKNYARDPIAISRRLMR</sequence>
<dbReference type="InterPro" id="IPR006321">
    <property type="entry name" value="PilT/PilU"/>
</dbReference>
<dbReference type="InterPro" id="IPR001482">
    <property type="entry name" value="T2SS/T4SS_dom"/>
</dbReference>
<dbReference type="AlphaFoldDB" id="C5CGB1"/>
<dbReference type="HOGENOM" id="CLU_013446_4_0_0"/>